<comment type="caution">
    <text evidence="1">The sequence shown here is derived from an EMBL/GenBank/DDBJ whole genome shotgun (WGS) entry which is preliminary data.</text>
</comment>
<sequence length="102" mass="11061">MNCSETGLVRDALILMKPSLDVLSGHMDQSLFYSELLARLSSLSSTFCAVIGQLCSQCEDWLQMCQMPVLIPKSSFLQQPGGALQHTLTAPHGGESCETLLT</sequence>
<organism evidence="1 2">
    <name type="scientific">Ataeniobius toweri</name>
    <dbReference type="NCBI Taxonomy" id="208326"/>
    <lineage>
        <taxon>Eukaryota</taxon>
        <taxon>Metazoa</taxon>
        <taxon>Chordata</taxon>
        <taxon>Craniata</taxon>
        <taxon>Vertebrata</taxon>
        <taxon>Euteleostomi</taxon>
        <taxon>Actinopterygii</taxon>
        <taxon>Neopterygii</taxon>
        <taxon>Teleostei</taxon>
        <taxon>Neoteleostei</taxon>
        <taxon>Acanthomorphata</taxon>
        <taxon>Ovalentaria</taxon>
        <taxon>Atherinomorphae</taxon>
        <taxon>Cyprinodontiformes</taxon>
        <taxon>Goodeidae</taxon>
        <taxon>Ataeniobius</taxon>
    </lineage>
</organism>
<evidence type="ECO:0000313" key="1">
    <source>
        <dbReference type="EMBL" id="MED6236904.1"/>
    </source>
</evidence>
<dbReference type="PANTHER" id="PTHR45013:SF1">
    <property type="entry name" value="NACHT DOMAIN- AND WD REPEAT-CONTAINING PROTEIN 1"/>
    <property type="match status" value="1"/>
</dbReference>
<evidence type="ECO:0000313" key="2">
    <source>
        <dbReference type="Proteomes" id="UP001345963"/>
    </source>
</evidence>
<accession>A0ABU7AHF4</accession>
<keyword evidence="2" id="KW-1185">Reference proteome</keyword>
<protein>
    <submittedName>
        <fullName evidence="1">Uncharacterized protein</fullName>
    </submittedName>
</protein>
<proteinExistence type="predicted"/>
<dbReference type="Proteomes" id="UP001345963">
    <property type="component" value="Unassembled WGS sequence"/>
</dbReference>
<dbReference type="PANTHER" id="PTHR45013">
    <property type="entry name" value="NACHT DOMAIN- AND WD REPEAT-CONTAINING PROTEIN 1"/>
    <property type="match status" value="1"/>
</dbReference>
<reference evidence="1 2" key="1">
    <citation type="submission" date="2021-07" db="EMBL/GenBank/DDBJ databases">
        <authorList>
            <person name="Palmer J.M."/>
        </authorList>
    </citation>
    <scope>NUCLEOTIDE SEQUENCE [LARGE SCALE GENOMIC DNA]</scope>
    <source>
        <strain evidence="1 2">AT_MEX2019</strain>
        <tissue evidence="1">Muscle</tissue>
    </source>
</reference>
<name>A0ABU7AHF4_9TELE</name>
<dbReference type="EMBL" id="JAHUTI010013123">
    <property type="protein sequence ID" value="MED6236904.1"/>
    <property type="molecule type" value="Genomic_DNA"/>
</dbReference>
<dbReference type="InterPro" id="IPR043365">
    <property type="entry name" value="NWD1"/>
</dbReference>
<gene>
    <name evidence="1" type="ORF">ATANTOWER_015870</name>
</gene>